<comment type="caution">
    <text evidence="2">The sequence shown here is derived from an EMBL/GenBank/DDBJ whole genome shotgun (WGS) entry which is preliminary data.</text>
</comment>
<dbReference type="Gene3D" id="1.25.40.10">
    <property type="entry name" value="Tetratricopeptide repeat domain"/>
    <property type="match status" value="1"/>
</dbReference>
<evidence type="ECO:0000256" key="1">
    <source>
        <dbReference type="PROSITE-ProRule" id="PRU00339"/>
    </source>
</evidence>
<gene>
    <name evidence="2" type="ORF">KIPB_003675</name>
</gene>
<evidence type="ECO:0000313" key="2">
    <source>
        <dbReference type="EMBL" id="GIQ82519.1"/>
    </source>
</evidence>
<organism evidence="2 3">
    <name type="scientific">Kipferlia bialata</name>
    <dbReference type="NCBI Taxonomy" id="797122"/>
    <lineage>
        <taxon>Eukaryota</taxon>
        <taxon>Metamonada</taxon>
        <taxon>Carpediemonas-like organisms</taxon>
        <taxon>Kipferlia</taxon>
    </lineage>
</organism>
<dbReference type="Proteomes" id="UP000265618">
    <property type="component" value="Unassembled WGS sequence"/>
</dbReference>
<protein>
    <recommendedName>
        <fullName evidence="4">Tetratricopeptide repeat protein 5 OB fold domain-containing protein</fullName>
    </recommendedName>
</protein>
<dbReference type="AlphaFoldDB" id="A0A9K3CVT4"/>
<feature type="repeat" description="TPR" evidence="1">
    <location>
        <begin position="221"/>
        <end position="254"/>
    </location>
</feature>
<dbReference type="OrthoDB" id="10249576at2759"/>
<name>A0A9K3CVT4_9EUKA</name>
<sequence length="413" mass="45061">MAPKDMLARAQGLMDDLENYDRYSFPPTAAQKKRHIESLVQGIQATLDKAGADMEPENKGWYYTLLGSCLYHVERVELAVACLLKAVKLLPSSVPAWHWLGKSYMMSGQWTSAEVALSRAKQAALSGNRSMNPTLLRQCLCTLSYLFRTRPSSTVNLTRAVGYARSAVECEMDSPEAWENLGVSLLKRALLHPSSAMPGDIIGARVALRNAIERTGERNCPDAWCNLGALEELLLEFQSAYDAYKTAFEQDPTLERARVGARSIRDTLFEANRIAQRAYEHLQGRRRSAMPHPSGLIEQYTSGPSGEEKTVTLRVVQVVAGPPTVPTVCVVSTPQRSVGILCLVQSPPTLASGVQIKVRGPTVSTLSFGAGAESIHLLVFGVKESPLSCMTVSGRRITGELLGPGIMKDSLKV</sequence>
<proteinExistence type="predicted"/>
<dbReference type="SUPFAM" id="SSF48452">
    <property type="entry name" value="TPR-like"/>
    <property type="match status" value="1"/>
</dbReference>
<dbReference type="SMART" id="SM00028">
    <property type="entry name" value="TPR"/>
    <property type="match status" value="2"/>
</dbReference>
<reference evidence="2 3" key="1">
    <citation type="journal article" date="2018" name="PLoS ONE">
        <title>The draft genome of Kipferlia bialata reveals reductive genome evolution in fornicate parasites.</title>
        <authorList>
            <person name="Tanifuji G."/>
            <person name="Takabayashi S."/>
            <person name="Kume K."/>
            <person name="Takagi M."/>
            <person name="Nakayama T."/>
            <person name="Kamikawa R."/>
            <person name="Inagaki Y."/>
            <person name="Hashimoto T."/>
        </authorList>
    </citation>
    <scope>NUCLEOTIDE SEQUENCE [LARGE SCALE GENOMIC DNA]</scope>
    <source>
        <strain evidence="2">NY0173</strain>
    </source>
</reference>
<dbReference type="PROSITE" id="PS50005">
    <property type="entry name" value="TPR"/>
    <property type="match status" value="1"/>
</dbReference>
<dbReference type="InterPro" id="IPR019734">
    <property type="entry name" value="TPR_rpt"/>
</dbReference>
<keyword evidence="1" id="KW-0802">TPR repeat</keyword>
<evidence type="ECO:0000313" key="3">
    <source>
        <dbReference type="Proteomes" id="UP000265618"/>
    </source>
</evidence>
<dbReference type="InterPro" id="IPR011990">
    <property type="entry name" value="TPR-like_helical_dom_sf"/>
</dbReference>
<accession>A0A9K3CVT4</accession>
<dbReference type="EMBL" id="BDIP01000723">
    <property type="protein sequence ID" value="GIQ82519.1"/>
    <property type="molecule type" value="Genomic_DNA"/>
</dbReference>
<keyword evidence="3" id="KW-1185">Reference proteome</keyword>
<evidence type="ECO:0008006" key="4">
    <source>
        <dbReference type="Google" id="ProtNLM"/>
    </source>
</evidence>